<accession>A0A0R2B072</accession>
<reference evidence="2 3" key="1">
    <citation type="journal article" date="2015" name="Genome Announc.">
        <title>Expanding the biotechnology potential of lactobacilli through comparative genomics of 213 strains and associated genera.</title>
        <authorList>
            <person name="Sun Z."/>
            <person name="Harris H.M."/>
            <person name="McCann A."/>
            <person name="Guo C."/>
            <person name="Argimon S."/>
            <person name="Zhang W."/>
            <person name="Yang X."/>
            <person name="Jeffery I.B."/>
            <person name="Cooney J.C."/>
            <person name="Kagawa T.F."/>
            <person name="Liu W."/>
            <person name="Song Y."/>
            <person name="Salvetti E."/>
            <person name="Wrobel A."/>
            <person name="Rasinkangas P."/>
            <person name="Parkhill J."/>
            <person name="Rea M.C."/>
            <person name="O'Sullivan O."/>
            <person name="Ritari J."/>
            <person name="Douillard F.P."/>
            <person name="Paul Ross R."/>
            <person name="Yang R."/>
            <person name="Briner A.E."/>
            <person name="Felis G.E."/>
            <person name="de Vos W.M."/>
            <person name="Barrangou R."/>
            <person name="Klaenhammer T.R."/>
            <person name="Caufield P.W."/>
            <person name="Cui Y."/>
            <person name="Zhang H."/>
            <person name="O'Toole P.W."/>
        </authorList>
    </citation>
    <scope>NUCLEOTIDE SEQUENCE [LARGE SCALE GENOMIC DNA]</scope>
    <source>
        <strain evidence="2 3">DSM 23927</strain>
    </source>
</reference>
<dbReference type="SUPFAM" id="SSF48452">
    <property type="entry name" value="TPR-like"/>
    <property type="match status" value="1"/>
</dbReference>
<dbReference type="Gene3D" id="1.25.40.10">
    <property type="entry name" value="Tetratricopeptide repeat domain"/>
    <property type="match status" value="1"/>
</dbReference>
<dbReference type="InterPro" id="IPR011990">
    <property type="entry name" value="TPR-like_helical_dom_sf"/>
</dbReference>
<dbReference type="InterPro" id="IPR001387">
    <property type="entry name" value="Cro/C1-type_HTH"/>
</dbReference>
<gene>
    <name evidence="2" type="ORF">FC34_GL000632</name>
</gene>
<dbReference type="GO" id="GO:0003677">
    <property type="term" value="F:DNA binding"/>
    <property type="evidence" value="ECO:0007669"/>
    <property type="project" value="InterPro"/>
</dbReference>
<dbReference type="Pfam" id="PF01381">
    <property type="entry name" value="HTH_3"/>
    <property type="match status" value="1"/>
</dbReference>
<dbReference type="AlphaFoldDB" id="A0A0R2B072"/>
<sequence>MKLMSKQPQVLQILGDKMRYYRRLKGFSQAELAQGICTQATISLIEKRNKVPSMNILMRLIARLGIQLEDVVVEHHDSMQQDLNLIDDVIQHGDYTKAQTLLAKVQPNRLVQADDQKRYYYNQGMVELFLNHAPDEAIYFFGRTLNPFVNSEEDLYGILATLGLGLAYAEKQSFSRAKVYIDQALKMLTHIPLAETKYLTVELNIYWNISRIYYQLGNYEAVTDFAQKGIAIAVAHQSLFLLDELYAISGRALIQLDKTKAQEQLGIALALAKVRASHQLATTLVSEMHDLAGSSETA</sequence>
<dbReference type="PROSITE" id="PS50943">
    <property type="entry name" value="HTH_CROC1"/>
    <property type="match status" value="1"/>
</dbReference>
<comment type="caution">
    <text evidence="2">The sequence shown here is derived from an EMBL/GenBank/DDBJ whole genome shotgun (WGS) entry which is preliminary data.</text>
</comment>
<proteinExistence type="predicted"/>
<dbReference type="PANTHER" id="PTHR37038">
    <property type="entry name" value="TRANSCRIPTIONAL REGULATOR-RELATED"/>
    <property type="match status" value="1"/>
</dbReference>
<dbReference type="STRING" id="1423727.FC34_GL000632"/>
<dbReference type="PANTHER" id="PTHR37038:SF14">
    <property type="entry name" value="TRANSCRIPTIONAL ACTIVATOR"/>
    <property type="match status" value="1"/>
</dbReference>
<dbReference type="InterPro" id="IPR053163">
    <property type="entry name" value="HTH-type_regulator_Rgg"/>
</dbReference>
<dbReference type="PATRIC" id="fig|1423727.3.peg.636"/>
<evidence type="ECO:0000313" key="3">
    <source>
        <dbReference type="Proteomes" id="UP000051672"/>
    </source>
</evidence>
<dbReference type="SMART" id="SM00530">
    <property type="entry name" value="HTH_XRE"/>
    <property type="match status" value="1"/>
</dbReference>
<dbReference type="CDD" id="cd00093">
    <property type="entry name" value="HTH_XRE"/>
    <property type="match status" value="1"/>
</dbReference>
<organism evidence="2 3">
    <name type="scientific">Lacticaseibacillus brantae DSM 23927</name>
    <dbReference type="NCBI Taxonomy" id="1423727"/>
    <lineage>
        <taxon>Bacteria</taxon>
        <taxon>Bacillati</taxon>
        <taxon>Bacillota</taxon>
        <taxon>Bacilli</taxon>
        <taxon>Lactobacillales</taxon>
        <taxon>Lactobacillaceae</taxon>
        <taxon>Lacticaseibacillus</taxon>
    </lineage>
</organism>
<dbReference type="SUPFAM" id="SSF47413">
    <property type="entry name" value="lambda repressor-like DNA-binding domains"/>
    <property type="match status" value="1"/>
</dbReference>
<evidence type="ECO:0000313" key="2">
    <source>
        <dbReference type="EMBL" id="KRM72920.1"/>
    </source>
</evidence>
<name>A0A0R2B072_9LACO</name>
<dbReference type="Proteomes" id="UP000051672">
    <property type="component" value="Unassembled WGS sequence"/>
</dbReference>
<feature type="domain" description="HTH cro/C1-type" evidence="1">
    <location>
        <begin position="18"/>
        <end position="71"/>
    </location>
</feature>
<protein>
    <submittedName>
        <fullName evidence="2">XRE family transcriptional regulator</fullName>
    </submittedName>
</protein>
<dbReference type="InterPro" id="IPR010982">
    <property type="entry name" value="Lambda_DNA-bd_dom_sf"/>
</dbReference>
<keyword evidence="3" id="KW-1185">Reference proteome</keyword>
<evidence type="ECO:0000259" key="1">
    <source>
        <dbReference type="PROSITE" id="PS50943"/>
    </source>
</evidence>
<dbReference type="EMBL" id="AYZQ01000001">
    <property type="protein sequence ID" value="KRM72920.1"/>
    <property type="molecule type" value="Genomic_DNA"/>
</dbReference>